<accession>A0A9P6B4C2</accession>
<feature type="coiled-coil region" evidence="1">
    <location>
        <begin position="16"/>
        <end position="70"/>
    </location>
</feature>
<dbReference type="EMBL" id="MU128933">
    <property type="protein sequence ID" value="KAF9517157.1"/>
    <property type="molecule type" value="Genomic_DNA"/>
</dbReference>
<name>A0A9P6B4C2_9AGAM</name>
<dbReference type="Proteomes" id="UP000886523">
    <property type="component" value="Unassembled WGS sequence"/>
</dbReference>
<evidence type="ECO:0000313" key="2">
    <source>
        <dbReference type="EMBL" id="KAF9517157.1"/>
    </source>
</evidence>
<reference evidence="2" key="1">
    <citation type="journal article" date="2020" name="Nat. Commun.">
        <title>Large-scale genome sequencing of mycorrhizal fungi provides insights into the early evolution of symbiotic traits.</title>
        <authorList>
            <person name="Miyauchi S."/>
            <person name="Kiss E."/>
            <person name="Kuo A."/>
            <person name="Drula E."/>
            <person name="Kohler A."/>
            <person name="Sanchez-Garcia M."/>
            <person name="Morin E."/>
            <person name="Andreopoulos B."/>
            <person name="Barry K.W."/>
            <person name="Bonito G."/>
            <person name="Buee M."/>
            <person name="Carver A."/>
            <person name="Chen C."/>
            <person name="Cichocki N."/>
            <person name="Clum A."/>
            <person name="Culley D."/>
            <person name="Crous P.W."/>
            <person name="Fauchery L."/>
            <person name="Girlanda M."/>
            <person name="Hayes R.D."/>
            <person name="Keri Z."/>
            <person name="LaButti K."/>
            <person name="Lipzen A."/>
            <person name="Lombard V."/>
            <person name="Magnuson J."/>
            <person name="Maillard F."/>
            <person name="Murat C."/>
            <person name="Nolan M."/>
            <person name="Ohm R.A."/>
            <person name="Pangilinan J."/>
            <person name="Pereira M.F."/>
            <person name="Perotto S."/>
            <person name="Peter M."/>
            <person name="Pfister S."/>
            <person name="Riley R."/>
            <person name="Sitrit Y."/>
            <person name="Stielow J.B."/>
            <person name="Szollosi G."/>
            <person name="Zifcakova L."/>
            <person name="Stursova M."/>
            <person name="Spatafora J.W."/>
            <person name="Tedersoo L."/>
            <person name="Vaario L.M."/>
            <person name="Yamada A."/>
            <person name="Yan M."/>
            <person name="Wang P."/>
            <person name="Xu J."/>
            <person name="Bruns T."/>
            <person name="Baldrian P."/>
            <person name="Vilgalys R."/>
            <person name="Dunand C."/>
            <person name="Henrissat B."/>
            <person name="Grigoriev I.V."/>
            <person name="Hibbett D."/>
            <person name="Nagy L.G."/>
            <person name="Martin F.M."/>
        </authorList>
    </citation>
    <scope>NUCLEOTIDE SEQUENCE</scope>
    <source>
        <strain evidence="2">UP504</strain>
    </source>
</reference>
<protein>
    <submittedName>
        <fullName evidence="2">Uncharacterized protein</fullName>
    </submittedName>
</protein>
<evidence type="ECO:0000256" key="1">
    <source>
        <dbReference type="SAM" id="Coils"/>
    </source>
</evidence>
<keyword evidence="1" id="KW-0175">Coiled coil</keyword>
<proteinExistence type="predicted"/>
<dbReference type="AlphaFoldDB" id="A0A9P6B4C2"/>
<keyword evidence="3" id="KW-1185">Reference proteome</keyword>
<organism evidence="2 3">
    <name type="scientific">Hydnum rufescens UP504</name>
    <dbReference type="NCBI Taxonomy" id="1448309"/>
    <lineage>
        <taxon>Eukaryota</taxon>
        <taxon>Fungi</taxon>
        <taxon>Dikarya</taxon>
        <taxon>Basidiomycota</taxon>
        <taxon>Agaricomycotina</taxon>
        <taxon>Agaricomycetes</taxon>
        <taxon>Cantharellales</taxon>
        <taxon>Hydnaceae</taxon>
        <taxon>Hydnum</taxon>
    </lineage>
</organism>
<sequence length="110" mass="12057">MGAHAVEQILILSETADLLAARLDNLNVELLALAKEGLEVTASSELKTNIDETKEALHKARNNVAQKVAALHAMDATSFTSLEEMRQSPWINVQLNLHVLRTQLVAKLCT</sequence>
<dbReference type="OrthoDB" id="3251205at2759"/>
<comment type="caution">
    <text evidence="2">The sequence shown here is derived from an EMBL/GenBank/DDBJ whole genome shotgun (WGS) entry which is preliminary data.</text>
</comment>
<gene>
    <name evidence="2" type="ORF">BS47DRAFT_1389966</name>
</gene>
<evidence type="ECO:0000313" key="3">
    <source>
        <dbReference type="Proteomes" id="UP000886523"/>
    </source>
</evidence>